<dbReference type="PROSITE" id="PS50293">
    <property type="entry name" value="TPR_REGION"/>
    <property type="match status" value="1"/>
</dbReference>
<dbReference type="Gene3D" id="1.25.40.10">
    <property type="entry name" value="Tetratricopeptide repeat domain"/>
    <property type="match status" value="2"/>
</dbReference>
<evidence type="ECO:0008006" key="7">
    <source>
        <dbReference type="Google" id="ProtNLM"/>
    </source>
</evidence>
<feature type="region of interest" description="Disordered" evidence="4">
    <location>
        <begin position="164"/>
        <end position="253"/>
    </location>
</feature>
<dbReference type="InterPro" id="IPR019734">
    <property type="entry name" value="TPR_rpt"/>
</dbReference>
<evidence type="ECO:0000256" key="3">
    <source>
        <dbReference type="PROSITE-ProRule" id="PRU00339"/>
    </source>
</evidence>
<dbReference type="SMART" id="SM00028">
    <property type="entry name" value="TPR"/>
    <property type="match status" value="5"/>
</dbReference>
<organism evidence="5 6">
    <name type="scientific">Pycnococcus provasolii</name>
    <dbReference type="NCBI Taxonomy" id="41880"/>
    <lineage>
        <taxon>Eukaryota</taxon>
        <taxon>Viridiplantae</taxon>
        <taxon>Chlorophyta</taxon>
        <taxon>Pseudoscourfieldiophyceae</taxon>
        <taxon>Pseudoscourfieldiales</taxon>
        <taxon>Pycnococcaceae</taxon>
        <taxon>Pycnococcus</taxon>
    </lineage>
</organism>
<keyword evidence="1" id="KW-0677">Repeat</keyword>
<accession>A0A830HG43</accession>
<sequence length="1041" mass="114358">MGNASSKSPFAHSALAVSTNVAELDGDVEARAMQLYQTKKYQQAAEAFTEAIDKYSDALHPHLLAALLTNRAACNKRCGKLKSAMDDCQHAITANPSCLRAFATLHEIRRALGLPTTDEYISEAWGAAGLYSDLELLDTLIDGGDESTRAVGVAAAPPVATQVPASAPAPAASTQPAPAPKPTGRAAQLQNVGKTTPSTPSAPSSWPASNRAAQMAGVKGRQTASAAPRSSPPAPKPAAAPTQNRQVAKAAAAPAMTMMEAEQIVSKSIMQINMRQLSEAQRELSRVIASHPNHIGALIARGTSHAIEGNYEIAHMDLTRAEEVEPNLVEVKKRRAQVRSGMGQKYIDGALEDFQFVCDKEPTAEAFRELGVFAGSVKLYKRAEKALKKAMKLGYNDAKAHSQLGVVVCSQGNIKEACEHYNKALELNPGDTTAMLQIAQANKEGANFDMHAEAEKWFKKIIASGSATSIAYKLYGQMMQGCGKHEYGSELLNKGLTYAESASSKPEDVAQMLEMRYWHAVCLHAIGRHREAIASYEEAMDWSRDGMNENGGPFGNLRNKSYYGREVALLTAHRWNAKWDEFCLDREVSEMFKEGFCKTLPKEFVIVQSGHVAQRPIPAGLEKSRAPFDQGGAESLMNAGMHFGRRVHLKCQGFLPNQRQWKMSCYANLELAQAVRSCVEAKRSGEPHPRVLGRGATSHGKAGEDHDFGWRDALDILVKWRQLSEPNDPVVWVDLLPRPLFEQGYGSHTPMSTGDTKVSRYFMACAESAKVMREVLLDSHTYHDGSSNRFSMSAKQIEAVRKAHPATPQNLWDAMNVTSLGLQAFYIVVPLKSHTRDGHTMEGTRLVLNMLTNDEQDGGKCAPQLEFSIRTPCMPQRAEDYDVEFANLWNLMIAAAARDELDEAADLALRMAYYWYNWLFISRGNAIVGLSVMLGFLCGLGLPVSGFVPEHTQPDWYAMWSYDGDAYIKRVAPFILAKHATREGFAKDRNAAIARAKKVFAWIDHLPRVADVLPTVGSRIEAMNLPWPDNPQDPPELEKLF</sequence>
<proteinExistence type="predicted"/>
<feature type="compositionally biased region" description="Low complexity" evidence="4">
    <location>
        <begin position="195"/>
        <end position="213"/>
    </location>
</feature>
<dbReference type="Pfam" id="PF07719">
    <property type="entry name" value="TPR_2"/>
    <property type="match status" value="1"/>
</dbReference>
<dbReference type="InterPro" id="IPR011990">
    <property type="entry name" value="TPR-like_helical_dom_sf"/>
</dbReference>
<keyword evidence="6" id="KW-1185">Reference proteome</keyword>
<reference evidence="5" key="1">
    <citation type="submission" date="2020-10" db="EMBL/GenBank/DDBJ databases">
        <title>Unveiling of a novel bifunctional photoreceptor, Dualchrome1, isolated from a cosmopolitan green alga.</title>
        <authorList>
            <person name="Suzuki S."/>
            <person name="Kawachi M."/>
        </authorList>
    </citation>
    <scope>NUCLEOTIDE SEQUENCE</scope>
    <source>
        <strain evidence="5">NIES 2893</strain>
    </source>
</reference>
<name>A0A830HG43_9CHLO</name>
<dbReference type="OrthoDB" id="1926212at2759"/>
<dbReference type="Pfam" id="PF13181">
    <property type="entry name" value="TPR_8"/>
    <property type="match status" value="1"/>
</dbReference>
<dbReference type="SUPFAM" id="SSF48452">
    <property type="entry name" value="TPR-like"/>
    <property type="match status" value="3"/>
</dbReference>
<dbReference type="EMBL" id="BNJQ01000007">
    <property type="protein sequence ID" value="GHP04097.1"/>
    <property type="molecule type" value="Genomic_DNA"/>
</dbReference>
<dbReference type="Proteomes" id="UP000660262">
    <property type="component" value="Unassembled WGS sequence"/>
</dbReference>
<evidence type="ECO:0000256" key="2">
    <source>
        <dbReference type="ARBA" id="ARBA00022803"/>
    </source>
</evidence>
<gene>
    <name evidence="5" type="ORF">PPROV_000285100</name>
</gene>
<dbReference type="InterPro" id="IPR044650">
    <property type="entry name" value="SRFR1-like"/>
</dbReference>
<dbReference type="GO" id="GO:0045892">
    <property type="term" value="P:negative regulation of DNA-templated transcription"/>
    <property type="evidence" value="ECO:0007669"/>
    <property type="project" value="InterPro"/>
</dbReference>
<dbReference type="InterPro" id="IPR013105">
    <property type="entry name" value="TPR_2"/>
</dbReference>
<keyword evidence="2 3" id="KW-0802">TPR repeat</keyword>
<dbReference type="PANTHER" id="PTHR44749:SF1">
    <property type="entry name" value="TETRATRICOPEPTIDE-LIKE HELICAL DOMAIN-CONTAINING PROTEIN"/>
    <property type="match status" value="1"/>
</dbReference>
<protein>
    <recommendedName>
        <fullName evidence="7">Protein O-GlcNAc transferase</fullName>
    </recommendedName>
</protein>
<dbReference type="PANTHER" id="PTHR44749">
    <property type="entry name" value="SUPPRESSOR OF RPS4-RLD 1"/>
    <property type="match status" value="1"/>
</dbReference>
<dbReference type="PROSITE" id="PS50005">
    <property type="entry name" value="TPR"/>
    <property type="match status" value="1"/>
</dbReference>
<evidence type="ECO:0000313" key="5">
    <source>
        <dbReference type="EMBL" id="GHP04097.1"/>
    </source>
</evidence>
<evidence type="ECO:0000256" key="4">
    <source>
        <dbReference type="SAM" id="MobiDB-lite"/>
    </source>
</evidence>
<dbReference type="AlphaFoldDB" id="A0A830HG43"/>
<feature type="compositionally biased region" description="Low complexity" evidence="4">
    <location>
        <begin position="164"/>
        <end position="176"/>
    </location>
</feature>
<feature type="repeat" description="TPR" evidence="3">
    <location>
        <begin position="398"/>
        <end position="431"/>
    </location>
</feature>
<evidence type="ECO:0000256" key="1">
    <source>
        <dbReference type="ARBA" id="ARBA00022737"/>
    </source>
</evidence>
<evidence type="ECO:0000313" key="6">
    <source>
        <dbReference type="Proteomes" id="UP000660262"/>
    </source>
</evidence>
<comment type="caution">
    <text evidence="5">The sequence shown here is derived from an EMBL/GenBank/DDBJ whole genome shotgun (WGS) entry which is preliminary data.</text>
</comment>